<dbReference type="InParanoid" id="K3X5E5"/>
<dbReference type="Proteomes" id="UP000019132">
    <property type="component" value="Unassembled WGS sequence"/>
</dbReference>
<accession>K3X5E5</accession>
<dbReference type="STRING" id="431595.K3X5E5"/>
<sequence length="147" mass="16213">MSDLAEYDLHLLFDEILLGATSGSRWSRASDDYNPSNSAVFNVTTVHLGDSIKSKIIRAYKTDPVFKDCLKKVSSGGKSDLPAGEVTLIDGLLYLAFKDRVPRLCIPADDQLHTQIIAQFHDGPVAAHPGIRRTQLSMRQCARSVQK</sequence>
<evidence type="ECO:0000313" key="2">
    <source>
        <dbReference type="Proteomes" id="UP000019132"/>
    </source>
</evidence>
<dbReference type="EnsemblProtists" id="PYU1_T012444">
    <property type="protein sequence ID" value="PYU1_T012444"/>
    <property type="gene ID" value="PYU1_G012418"/>
</dbReference>
<dbReference type="AlphaFoldDB" id="K3X5E5"/>
<dbReference type="OMA" id="ITAHMED"/>
<dbReference type="EMBL" id="GL376610">
    <property type="status" value="NOT_ANNOTATED_CDS"/>
    <property type="molecule type" value="Genomic_DNA"/>
</dbReference>
<organism evidence="1 2">
    <name type="scientific">Globisporangium ultimum (strain ATCC 200006 / CBS 805.95 / DAOM BR144)</name>
    <name type="common">Pythium ultimum</name>
    <dbReference type="NCBI Taxonomy" id="431595"/>
    <lineage>
        <taxon>Eukaryota</taxon>
        <taxon>Sar</taxon>
        <taxon>Stramenopiles</taxon>
        <taxon>Oomycota</taxon>
        <taxon>Peronosporomycetes</taxon>
        <taxon>Pythiales</taxon>
        <taxon>Pythiaceae</taxon>
        <taxon>Globisporangium</taxon>
    </lineage>
</organism>
<keyword evidence="2" id="KW-1185">Reference proteome</keyword>
<dbReference type="VEuPathDB" id="FungiDB:PYU1_G012418"/>
<evidence type="ECO:0000313" key="1">
    <source>
        <dbReference type="EnsemblProtists" id="PYU1_T012444"/>
    </source>
</evidence>
<reference evidence="2" key="2">
    <citation type="submission" date="2010-04" db="EMBL/GenBank/DDBJ databases">
        <authorList>
            <person name="Buell R."/>
            <person name="Hamilton J."/>
            <person name="Hostetler J."/>
        </authorList>
    </citation>
    <scope>NUCLEOTIDE SEQUENCE [LARGE SCALE GENOMIC DNA]</scope>
    <source>
        <strain evidence="2">DAOM:BR144</strain>
    </source>
</reference>
<name>K3X5E5_GLOUD</name>
<proteinExistence type="predicted"/>
<dbReference type="HOGENOM" id="CLU_1771813_0_0_1"/>
<evidence type="ECO:0008006" key="3">
    <source>
        <dbReference type="Google" id="ProtNLM"/>
    </source>
</evidence>
<dbReference type="Gene3D" id="1.10.340.70">
    <property type="match status" value="1"/>
</dbReference>
<reference evidence="2" key="1">
    <citation type="journal article" date="2010" name="Genome Biol.">
        <title>Genome sequence of the necrotrophic plant pathogen Pythium ultimum reveals original pathogenicity mechanisms and effector repertoire.</title>
        <authorList>
            <person name="Levesque C.A."/>
            <person name="Brouwer H."/>
            <person name="Cano L."/>
            <person name="Hamilton J.P."/>
            <person name="Holt C."/>
            <person name="Huitema E."/>
            <person name="Raffaele S."/>
            <person name="Robideau G.P."/>
            <person name="Thines M."/>
            <person name="Win J."/>
            <person name="Zerillo M.M."/>
            <person name="Beakes G.W."/>
            <person name="Boore J.L."/>
            <person name="Busam D."/>
            <person name="Dumas B."/>
            <person name="Ferriera S."/>
            <person name="Fuerstenberg S.I."/>
            <person name="Gachon C.M."/>
            <person name="Gaulin E."/>
            <person name="Govers F."/>
            <person name="Grenville-Briggs L."/>
            <person name="Horner N."/>
            <person name="Hostetler J."/>
            <person name="Jiang R.H."/>
            <person name="Johnson J."/>
            <person name="Krajaejun T."/>
            <person name="Lin H."/>
            <person name="Meijer H.J."/>
            <person name="Moore B."/>
            <person name="Morris P."/>
            <person name="Phuntmart V."/>
            <person name="Puiu D."/>
            <person name="Shetty J."/>
            <person name="Stajich J.E."/>
            <person name="Tripathy S."/>
            <person name="Wawra S."/>
            <person name="van West P."/>
            <person name="Whitty B.R."/>
            <person name="Coutinho P.M."/>
            <person name="Henrissat B."/>
            <person name="Martin F."/>
            <person name="Thomas P.D."/>
            <person name="Tyler B.M."/>
            <person name="De Vries R.P."/>
            <person name="Kamoun S."/>
            <person name="Yandell M."/>
            <person name="Tisserat N."/>
            <person name="Buell C.R."/>
        </authorList>
    </citation>
    <scope>NUCLEOTIDE SEQUENCE</scope>
    <source>
        <strain evidence="2">DAOM:BR144</strain>
    </source>
</reference>
<reference evidence="1" key="3">
    <citation type="submission" date="2015-02" db="UniProtKB">
        <authorList>
            <consortium name="EnsemblProtists"/>
        </authorList>
    </citation>
    <scope>IDENTIFICATION</scope>
    <source>
        <strain evidence="1">DAOM BR144</strain>
    </source>
</reference>
<protein>
    <recommendedName>
        <fullName evidence="3">Integrase zinc-binding domain-containing protein</fullName>
    </recommendedName>
</protein>